<dbReference type="InterPro" id="IPR036937">
    <property type="entry name" value="Adhesion_dom_fimbrial_sf"/>
</dbReference>
<protein>
    <recommendedName>
        <fullName evidence="3">Fimbrial-type adhesion domain-containing protein</fullName>
    </recommendedName>
</protein>
<organism evidence="1 2">
    <name type="scientific">Cronobacter dublinensis 1210</name>
    <dbReference type="NCBI Taxonomy" id="1208656"/>
    <lineage>
        <taxon>Bacteria</taxon>
        <taxon>Pseudomonadati</taxon>
        <taxon>Pseudomonadota</taxon>
        <taxon>Gammaproteobacteria</taxon>
        <taxon>Enterobacterales</taxon>
        <taxon>Enterobacteriaceae</taxon>
        <taxon>Cronobacter</taxon>
    </lineage>
</organism>
<dbReference type="EMBL" id="CAKZ01000053">
    <property type="protein sequence ID" value="CCJ80367.1"/>
    <property type="molecule type" value="Genomic_DNA"/>
</dbReference>
<proteinExistence type="predicted"/>
<comment type="caution">
    <text evidence="1">The sequence shown here is derived from an EMBL/GenBank/DDBJ whole genome shotgun (WGS) entry which is preliminary data.</text>
</comment>
<dbReference type="SUPFAM" id="SSF49401">
    <property type="entry name" value="Bacterial adhesins"/>
    <property type="match status" value="1"/>
</dbReference>
<accession>A0ABM9Q4K7</accession>
<dbReference type="Proteomes" id="UP000009342">
    <property type="component" value="Unassembled WGS sequence"/>
</dbReference>
<keyword evidence="2" id="KW-1185">Reference proteome</keyword>
<evidence type="ECO:0000313" key="2">
    <source>
        <dbReference type="Proteomes" id="UP000009342"/>
    </source>
</evidence>
<sequence length="106" mass="11236">MVASLTGAGCTDYTNTDNYYAHTALQFNGVADSTESTVLANTLNDDTAAKGIAVGLYSSEGVRFNINENIPLNDGRFPFFIGMVKVNDNPSAGKVQSSLTVSVEHL</sequence>
<gene>
    <name evidence="1" type="ORF">BN134_1077</name>
</gene>
<dbReference type="Gene3D" id="2.60.40.1090">
    <property type="entry name" value="Fimbrial-type adhesion domain"/>
    <property type="match status" value="1"/>
</dbReference>
<evidence type="ECO:0000313" key="1">
    <source>
        <dbReference type="EMBL" id="CCJ80367.1"/>
    </source>
</evidence>
<evidence type="ECO:0008006" key="3">
    <source>
        <dbReference type="Google" id="ProtNLM"/>
    </source>
</evidence>
<name>A0ABM9Q4K7_9ENTR</name>
<reference evidence="2" key="1">
    <citation type="journal article" date="2012" name="PLoS ONE">
        <title>Comparative analysis of genome sequences covering the seven cronobacter species.</title>
        <authorList>
            <person name="Joseph S."/>
            <person name="Desai P."/>
            <person name="Ji Y."/>
            <person name="Cummings C.A."/>
            <person name="Shih R."/>
            <person name="Degoricija L."/>
            <person name="Rico A."/>
            <person name="Brzoska P."/>
            <person name="Hamby S.E."/>
            <person name="Masood N."/>
            <person name="Hariri S."/>
            <person name="Sonbol H."/>
            <person name="Chuzhanova N."/>
            <person name="McClelland M."/>
            <person name="Furtado M.R."/>
            <person name="Forsythe S.J."/>
        </authorList>
    </citation>
    <scope>NUCLEOTIDE SEQUENCE [LARGE SCALE GENOMIC DNA]</scope>
    <source>
        <strain evidence="2">1210</strain>
    </source>
</reference>
<dbReference type="InterPro" id="IPR008966">
    <property type="entry name" value="Adhesion_dom_sf"/>
</dbReference>